<keyword evidence="3" id="KW-1185">Reference proteome</keyword>
<sequence>MFSDRRSWRQRVGDPKRNEVSGYRKLHINRSFHVSVPLTAFNVRYFSYPLQFARIQSSIPESFLSTKLKKKMPSGATGVKPDTGLRAKWSSASAPGR</sequence>
<gene>
    <name evidence="2" type="ORF">AVEN_139462_1</name>
</gene>
<organism evidence="2 3">
    <name type="scientific">Araneus ventricosus</name>
    <name type="common">Orbweaver spider</name>
    <name type="synonym">Epeira ventricosa</name>
    <dbReference type="NCBI Taxonomy" id="182803"/>
    <lineage>
        <taxon>Eukaryota</taxon>
        <taxon>Metazoa</taxon>
        <taxon>Ecdysozoa</taxon>
        <taxon>Arthropoda</taxon>
        <taxon>Chelicerata</taxon>
        <taxon>Arachnida</taxon>
        <taxon>Araneae</taxon>
        <taxon>Araneomorphae</taxon>
        <taxon>Entelegynae</taxon>
        <taxon>Araneoidea</taxon>
        <taxon>Araneidae</taxon>
        <taxon>Araneus</taxon>
    </lineage>
</organism>
<name>A0A4Y2SCF0_ARAVE</name>
<evidence type="ECO:0000256" key="1">
    <source>
        <dbReference type="SAM" id="MobiDB-lite"/>
    </source>
</evidence>
<comment type="caution">
    <text evidence="2">The sequence shown here is derived from an EMBL/GenBank/DDBJ whole genome shotgun (WGS) entry which is preliminary data.</text>
</comment>
<proteinExistence type="predicted"/>
<protein>
    <submittedName>
        <fullName evidence="2">Uncharacterized protein</fullName>
    </submittedName>
</protein>
<dbReference type="AlphaFoldDB" id="A0A4Y2SCF0"/>
<feature type="region of interest" description="Disordered" evidence="1">
    <location>
        <begin position="70"/>
        <end position="97"/>
    </location>
</feature>
<dbReference type="Proteomes" id="UP000499080">
    <property type="component" value="Unassembled WGS sequence"/>
</dbReference>
<evidence type="ECO:0000313" key="3">
    <source>
        <dbReference type="Proteomes" id="UP000499080"/>
    </source>
</evidence>
<reference evidence="2 3" key="1">
    <citation type="journal article" date="2019" name="Sci. Rep.">
        <title>Orb-weaving spider Araneus ventricosus genome elucidates the spidroin gene catalogue.</title>
        <authorList>
            <person name="Kono N."/>
            <person name="Nakamura H."/>
            <person name="Ohtoshi R."/>
            <person name="Moran D.A.P."/>
            <person name="Shinohara A."/>
            <person name="Yoshida Y."/>
            <person name="Fujiwara M."/>
            <person name="Mori M."/>
            <person name="Tomita M."/>
            <person name="Arakawa K."/>
        </authorList>
    </citation>
    <scope>NUCLEOTIDE SEQUENCE [LARGE SCALE GENOMIC DNA]</scope>
</reference>
<feature type="compositionally biased region" description="Basic and acidic residues" evidence="1">
    <location>
        <begin position="1"/>
        <end position="19"/>
    </location>
</feature>
<accession>A0A4Y2SCF0</accession>
<evidence type="ECO:0000313" key="2">
    <source>
        <dbReference type="EMBL" id="GBN85493.1"/>
    </source>
</evidence>
<feature type="region of interest" description="Disordered" evidence="1">
    <location>
        <begin position="1"/>
        <end position="20"/>
    </location>
</feature>
<dbReference type="EMBL" id="BGPR01020802">
    <property type="protein sequence ID" value="GBN85493.1"/>
    <property type="molecule type" value="Genomic_DNA"/>
</dbReference>